<dbReference type="Gene3D" id="2.40.10.10">
    <property type="entry name" value="Trypsin-like serine proteases"/>
    <property type="match status" value="1"/>
</dbReference>
<dbReference type="InterPro" id="IPR011990">
    <property type="entry name" value="TPR-like_helical_dom_sf"/>
</dbReference>
<comment type="caution">
    <text evidence="1">The sequence shown here is derived from an EMBL/GenBank/DDBJ whole genome shotgun (WGS) entry which is preliminary data.</text>
</comment>
<dbReference type="InterPro" id="IPR009003">
    <property type="entry name" value="Peptidase_S1_PA"/>
</dbReference>
<organism evidence="1 2">
    <name type="scientific">Streptomyces polyrhachis</name>
    <dbReference type="NCBI Taxonomy" id="1282885"/>
    <lineage>
        <taxon>Bacteria</taxon>
        <taxon>Bacillati</taxon>
        <taxon>Actinomycetota</taxon>
        <taxon>Actinomycetes</taxon>
        <taxon>Kitasatosporales</taxon>
        <taxon>Streptomycetaceae</taxon>
        <taxon>Streptomyces</taxon>
    </lineage>
</organism>
<dbReference type="EMBL" id="JBHSZO010000029">
    <property type="protein sequence ID" value="MFC7220104.1"/>
    <property type="molecule type" value="Genomic_DNA"/>
</dbReference>
<evidence type="ECO:0000313" key="1">
    <source>
        <dbReference type="EMBL" id="MFC7220104.1"/>
    </source>
</evidence>
<dbReference type="InterPro" id="IPR019734">
    <property type="entry name" value="TPR_rpt"/>
</dbReference>
<dbReference type="InterPro" id="IPR043504">
    <property type="entry name" value="Peptidase_S1_PA_chymotrypsin"/>
</dbReference>
<dbReference type="SUPFAM" id="SSF48452">
    <property type="entry name" value="TPR-like"/>
    <property type="match status" value="1"/>
</dbReference>
<protein>
    <submittedName>
        <fullName evidence="1">Tetratricopeptide repeat protein</fullName>
    </submittedName>
</protein>
<keyword evidence="2" id="KW-1185">Reference proteome</keyword>
<dbReference type="SMART" id="SM00028">
    <property type="entry name" value="TPR"/>
    <property type="match status" value="6"/>
</dbReference>
<dbReference type="Pfam" id="PF13365">
    <property type="entry name" value="Trypsin_2"/>
    <property type="match status" value="1"/>
</dbReference>
<proteinExistence type="predicted"/>
<evidence type="ECO:0000313" key="2">
    <source>
        <dbReference type="Proteomes" id="UP001596413"/>
    </source>
</evidence>
<dbReference type="PANTHER" id="PTHR19959:SF119">
    <property type="entry name" value="FUNGAL LIPASE-LIKE DOMAIN-CONTAINING PROTEIN"/>
    <property type="match status" value="1"/>
</dbReference>
<reference evidence="2" key="1">
    <citation type="journal article" date="2019" name="Int. J. Syst. Evol. Microbiol.">
        <title>The Global Catalogue of Microorganisms (GCM) 10K type strain sequencing project: providing services to taxonomists for standard genome sequencing and annotation.</title>
        <authorList>
            <consortium name="The Broad Institute Genomics Platform"/>
            <consortium name="The Broad Institute Genome Sequencing Center for Infectious Disease"/>
            <person name="Wu L."/>
            <person name="Ma J."/>
        </authorList>
    </citation>
    <scope>NUCLEOTIDE SEQUENCE [LARGE SCALE GENOMIC DNA]</scope>
    <source>
        <strain evidence="2">CGMCC 1.13681</strain>
    </source>
</reference>
<dbReference type="Pfam" id="PF13374">
    <property type="entry name" value="TPR_10"/>
    <property type="match status" value="4"/>
</dbReference>
<dbReference type="PANTHER" id="PTHR19959">
    <property type="entry name" value="KINESIN LIGHT CHAIN"/>
    <property type="match status" value="1"/>
</dbReference>
<dbReference type="Gene3D" id="1.25.40.10">
    <property type="entry name" value="Tetratricopeptide repeat domain"/>
    <property type="match status" value="2"/>
</dbReference>
<dbReference type="SUPFAM" id="SSF50494">
    <property type="entry name" value="Trypsin-like serine proteases"/>
    <property type="match status" value="1"/>
</dbReference>
<dbReference type="Proteomes" id="UP001596413">
    <property type="component" value="Unassembled WGS sequence"/>
</dbReference>
<accession>A0ABW2GH78</accession>
<name>A0ABW2GH78_9ACTN</name>
<gene>
    <name evidence="1" type="ORF">ACFQLX_18325</name>
</gene>
<sequence length="1105" mass="120229">MAGGVDTRELRRFVVRIRDDRGRTVGTGVFVAPGWVLTCAHVAGAGADADRVVRVEAADPSVRLAEARWQVVAASPPRAPEAGGAWPYPDLALVRADRAVEHPCALLDPGDPGSEADCQGWGFMQVEGETDPAGSAASFRFEGIGGFQGVTGDYLKLKAGQAAPGLSGAPLVCPERRAVVALASVTRGAGGDLGAWASPVRALLRVDLAREPGTEELAPYAAQLRAANREAVLAEREAWNRVLSRPRPTDPHEGLSRPWGTFVKGVRTSPADLLRADFGVVPYLFRARDLADAVDWCRQPHAMRTAQAAGWGGAGKTRFGVELCQRMQNQGWAAGLLTDGGWRSLGALPVPRLLVVDYAEDGIHGDLRDALEHLRERATDLAPVRVLLLTRKASGAGDVLDQLLRDAPASLSQVLQDHREFPVASTRLTPDEREELYAAARRSFWRRWNDREAPAAPTTAVDLGDERYATPLDVLFEAYDAAVSGADPVPGRTQARPGVERALGHEEKYWQVTARAFAADGSTLLTRAGTARLHAAVALMTLAGAADAEEADALLRLLPEPESGESPALRADLAQWLAQCYEGPLHLNPLRPDRLGEALIIRELLTPPGAHERRMLGPSVLRQVLSLPSDSQVVRTLDVLARMAVYDGATVDAVVDALAESLPELILRAEDRALGTVDRRADRSLAGVLVRLVQPPLMERLVAVDGGNLEYQHDLGVSYERLGDLARDAGERARARGLFERGLEIAERLVAADGGNLEYQRDLSISCNRLGDLARDAGERARARELFERDLEIAERLVAADGGNLQYQRDLSISCNRLGELAREVGERARARELFERGLEIRERLVAADGGNLQYQRDLSISCNRLGELARDAGEGARARELFERGLEIAERLVAADGGNLQYQRDLSISYYWLGELAREVGEGVRARGLFERGLEIRERLVAADGGNLQYQRDLSISYYWLGELAREVGEGVRARGLFERGLEIRERLVAADGGNLQYQRDLSISYERLVVLGQLVPQSAEAVKQWLGRALELRWAVHGRSAQMDTAVDLSYVLFLACMTLDDSTASPRQVVDLLAPFEHAGTLSPHGEELLAWAREADGGSAV</sequence>
<dbReference type="RefSeq" id="WP_386416527.1">
    <property type="nucleotide sequence ID" value="NZ_JBHSZO010000029.1"/>
</dbReference>